<dbReference type="OrthoDB" id="26294at2"/>
<protein>
    <submittedName>
        <fullName evidence="2">DNA binding domain protein, excisionase family</fullName>
    </submittedName>
</protein>
<dbReference type="GO" id="GO:0003677">
    <property type="term" value="F:DNA binding"/>
    <property type="evidence" value="ECO:0007669"/>
    <property type="project" value="InterPro"/>
</dbReference>
<dbReference type="eggNOG" id="COG3311">
    <property type="taxonomic scope" value="Bacteria"/>
</dbReference>
<keyword evidence="3" id="KW-1185">Reference proteome</keyword>
<dbReference type="EMBL" id="LGTC01000001">
    <property type="protein sequence ID" value="KNY25524.1"/>
    <property type="molecule type" value="Genomic_DNA"/>
</dbReference>
<evidence type="ECO:0000313" key="2">
    <source>
        <dbReference type="EMBL" id="KNY25524.1"/>
    </source>
</evidence>
<proteinExistence type="predicted"/>
<evidence type="ECO:0000259" key="1">
    <source>
        <dbReference type="Pfam" id="PF12728"/>
    </source>
</evidence>
<organism evidence="2 3">
    <name type="scientific">Pseudobacteroides cellulosolvens ATCC 35603 = DSM 2933</name>
    <dbReference type="NCBI Taxonomy" id="398512"/>
    <lineage>
        <taxon>Bacteria</taxon>
        <taxon>Bacillati</taxon>
        <taxon>Bacillota</taxon>
        <taxon>Clostridia</taxon>
        <taxon>Eubacteriales</taxon>
        <taxon>Oscillospiraceae</taxon>
        <taxon>Pseudobacteroides</taxon>
    </lineage>
</organism>
<gene>
    <name evidence="2" type="ORF">Bccel_0784</name>
</gene>
<dbReference type="InterPro" id="IPR009061">
    <property type="entry name" value="DNA-bd_dom_put_sf"/>
</dbReference>
<dbReference type="STRING" id="398512.Bccel_0784"/>
<feature type="domain" description="Helix-turn-helix" evidence="1">
    <location>
        <begin position="10"/>
        <end position="57"/>
    </location>
</feature>
<reference evidence="3" key="1">
    <citation type="submission" date="2015-07" db="EMBL/GenBank/DDBJ databases">
        <title>Near-Complete Genome Sequence of the Cellulolytic Bacterium Bacteroides (Pseudobacteroides) cellulosolvens ATCC 35603.</title>
        <authorList>
            <person name="Dassa B."/>
            <person name="Utturkar S.M."/>
            <person name="Klingeman D.M."/>
            <person name="Hurt R.A."/>
            <person name="Keller M."/>
            <person name="Xu J."/>
            <person name="Reddy Y.H.K."/>
            <person name="Borovok I."/>
            <person name="Grinberg I.R."/>
            <person name="Lamed R."/>
            <person name="Zhivin O."/>
            <person name="Bayer E.A."/>
            <person name="Brown S.D."/>
        </authorList>
    </citation>
    <scope>NUCLEOTIDE SEQUENCE [LARGE SCALE GENOMIC DNA]</scope>
    <source>
        <strain evidence="3">DSM 2933</strain>
    </source>
</reference>
<accession>A0A0L6JIF8</accession>
<dbReference type="RefSeq" id="WP_036941125.1">
    <property type="nucleotide sequence ID" value="NZ_JQKC01000014.1"/>
</dbReference>
<name>A0A0L6JIF8_9FIRM</name>
<dbReference type="AlphaFoldDB" id="A0A0L6JIF8"/>
<dbReference type="InterPro" id="IPR010093">
    <property type="entry name" value="SinI_DNA-bd"/>
</dbReference>
<dbReference type="Proteomes" id="UP000036923">
    <property type="component" value="Unassembled WGS sequence"/>
</dbReference>
<comment type="caution">
    <text evidence="2">The sequence shown here is derived from an EMBL/GenBank/DDBJ whole genome shotgun (WGS) entry which is preliminary data.</text>
</comment>
<sequence>MENNHDKEIMTVSQVAEYLQLSEMTTYKLVQEGKIPAFKIGRHWRVLKSDLASLIERLKKGERI</sequence>
<dbReference type="SUPFAM" id="SSF46955">
    <property type="entry name" value="Putative DNA-binding domain"/>
    <property type="match status" value="1"/>
</dbReference>
<dbReference type="Pfam" id="PF12728">
    <property type="entry name" value="HTH_17"/>
    <property type="match status" value="1"/>
</dbReference>
<evidence type="ECO:0000313" key="3">
    <source>
        <dbReference type="Proteomes" id="UP000036923"/>
    </source>
</evidence>
<dbReference type="InterPro" id="IPR041657">
    <property type="entry name" value="HTH_17"/>
</dbReference>
<dbReference type="NCBIfam" id="TIGR01764">
    <property type="entry name" value="excise"/>
    <property type="match status" value="1"/>
</dbReference>